<name>F8PD10_SERL9</name>
<feature type="non-terminal residue" evidence="2">
    <location>
        <position position="71"/>
    </location>
</feature>
<protein>
    <submittedName>
        <fullName evidence="2">Uncharacterized protein</fullName>
    </submittedName>
</protein>
<dbReference type="AlphaFoldDB" id="F8PD10"/>
<organism>
    <name type="scientific">Serpula lacrymans var. lacrymans (strain S7.9)</name>
    <name type="common">Dry rot fungus</name>
    <dbReference type="NCBI Taxonomy" id="578457"/>
    <lineage>
        <taxon>Eukaryota</taxon>
        <taxon>Fungi</taxon>
        <taxon>Dikarya</taxon>
        <taxon>Basidiomycota</taxon>
        <taxon>Agaricomycotina</taxon>
        <taxon>Agaricomycetes</taxon>
        <taxon>Agaricomycetidae</taxon>
        <taxon>Boletales</taxon>
        <taxon>Coniophorineae</taxon>
        <taxon>Serpulaceae</taxon>
        <taxon>Serpula</taxon>
    </lineage>
</organism>
<evidence type="ECO:0000313" key="2">
    <source>
        <dbReference type="EMBL" id="EGO19109.1"/>
    </source>
</evidence>
<dbReference type="Proteomes" id="UP000008064">
    <property type="component" value="Unassembled WGS sequence"/>
</dbReference>
<dbReference type="GeneID" id="18812236"/>
<dbReference type="HOGENOM" id="CLU_2747149_0_0_1"/>
<dbReference type="RefSeq" id="XP_007324333.1">
    <property type="nucleotide sequence ID" value="XM_007324271.1"/>
</dbReference>
<dbReference type="KEGG" id="sla:SERLADRAFT_403402"/>
<proteinExistence type="predicted"/>
<sequence length="71" mass="7702">MCQSQVTRPASPVKGVLDNSSASNVDNKGESVKNSKYKSSKLSDVKARKRKRKGDSTSILGGNVLLHITWI</sequence>
<reference evidence="2" key="1">
    <citation type="submission" date="2011-04" db="EMBL/GenBank/DDBJ databases">
        <title>Evolution of plant cell wall degrading machinery underlies the functional diversity of forest fungi.</title>
        <authorList>
            <consortium name="US DOE Joint Genome Institute (JGI-PGF)"/>
            <person name="Eastwood D.C."/>
            <person name="Floudas D."/>
            <person name="Binder M."/>
            <person name="Majcherczyk A."/>
            <person name="Schneider P."/>
            <person name="Aerts A."/>
            <person name="Asiegbu F.O."/>
            <person name="Baker S.E."/>
            <person name="Barry K."/>
            <person name="Bendiksby M."/>
            <person name="Blumentritt M."/>
            <person name="Coutinho P.M."/>
            <person name="Cullen D."/>
            <person name="Cullen D."/>
            <person name="Gathman A."/>
            <person name="Goodell B."/>
            <person name="Henrissat B."/>
            <person name="Ihrmark K."/>
            <person name="Kauserud H."/>
            <person name="Kohler A."/>
            <person name="LaButti K."/>
            <person name="Lapidus A."/>
            <person name="Lavin J.L."/>
            <person name="Lee Y.-H."/>
            <person name="Lindquist E."/>
            <person name="Lilly W."/>
            <person name="Lucas S."/>
            <person name="Morin E."/>
            <person name="Murat C."/>
            <person name="Oguiza J.A."/>
            <person name="Park J."/>
            <person name="Pisabarro A.G."/>
            <person name="Riley R."/>
            <person name="Rosling A."/>
            <person name="Salamov A."/>
            <person name="Schmidt O."/>
            <person name="Schmutz J."/>
            <person name="Skrede I."/>
            <person name="Stenlid J."/>
            <person name="Wiebenga A."/>
            <person name="Xie X."/>
            <person name="Kues U."/>
            <person name="Hibbett D.S."/>
            <person name="Hoffmeister D."/>
            <person name="Hogberg N."/>
            <person name="Martin F."/>
            <person name="Grigoriev I.V."/>
            <person name="Watkinson S.C."/>
        </authorList>
    </citation>
    <scope>NUCLEOTIDE SEQUENCE</scope>
    <source>
        <strain evidence="2">S7.9</strain>
    </source>
</reference>
<gene>
    <name evidence="2" type="ORF">SERLADRAFT_403402</name>
</gene>
<feature type="region of interest" description="Disordered" evidence="1">
    <location>
        <begin position="1"/>
        <end position="58"/>
    </location>
</feature>
<accession>F8PD10</accession>
<dbReference type="EMBL" id="GL945445">
    <property type="protein sequence ID" value="EGO19109.1"/>
    <property type="molecule type" value="Genomic_DNA"/>
</dbReference>
<evidence type="ECO:0000256" key="1">
    <source>
        <dbReference type="SAM" id="MobiDB-lite"/>
    </source>
</evidence>